<dbReference type="OrthoDB" id="3158487at2759"/>
<feature type="compositionally biased region" description="Basic and acidic residues" evidence="1">
    <location>
        <begin position="575"/>
        <end position="587"/>
    </location>
</feature>
<evidence type="ECO:0000256" key="1">
    <source>
        <dbReference type="SAM" id="MobiDB-lite"/>
    </source>
</evidence>
<organism evidence="3 4">
    <name type="scientific">Rhodocollybia butyracea</name>
    <dbReference type="NCBI Taxonomy" id="206335"/>
    <lineage>
        <taxon>Eukaryota</taxon>
        <taxon>Fungi</taxon>
        <taxon>Dikarya</taxon>
        <taxon>Basidiomycota</taxon>
        <taxon>Agaricomycotina</taxon>
        <taxon>Agaricomycetes</taxon>
        <taxon>Agaricomycetidae</taxon>
        <taxon>Agaricales</taxon>
        <taxon>Marasmiineae</taxon>
        <taxon>Omphalotaceae</taxon>
        <taxon>Rhodocollybia</taxon>
    </lineage>
</organism>
<comment type="caution">
    <text evidence="3">The sequence shown here is derived from an EMBL/GenBank/DDBJ whole genome shotgun (WGS) entry which is preliminary data.</text>
</comment>
<evidence type="ECO:0000313" key="4">
    <source>
        <dbReference type="Proteomes" id="UP000772434"/>
    </source>
</evidence>
<feature type="transmembrane region" description="Helical" evidence="2">
    <location>
        <begin position="93"/>
        <end position="111"/>
    </location>
</feature>
<feature type="region of interest" description="Disordered" evidence="1">
    <location>
        <begin position="568"/>
        <end position="587"/>
    </location>
</feature>
<name>A0A9P5PTS8_9AGAR</name>
<protein>
    <submittedName>
        <fullName evidence="3">Uncharacterized protein</fullName>
    </submittedName>
</protein>
<feature type="transmembrane region" description="Helical" evidence="2">
    <location>
        <begin position="50"/>
        <end position="72"/>
    </location>
</feature>
<keyword evidence="2" id="KW-1133">Transmembrane helix</keyword>
<reference evidence="3" key="1">
    <citation type="submission" date="2020-11" db="EMBL/GenBank/DDBJ databases">
        <authorList>
            <consortium name="DOE Joint Genome Institute"/>
            <person name="Ahrendt S."/>
            <person name="Riley R."/>
            <person name="Andreopoulos W."/>
            <person name="Labutti K."/>
            <person name="Pangilinan J."/>
            <person name="Ruiz-Duenas F.J."/>
            <person name="Barrasa J.M."/>
            <person name="Sanchez-Garcia M."/>
            <person name="Camarero S."/>
            <person name="Miyauchi S."/>
            <person name="Serrano A."/>
            <person name="Linde D."/>
            <person name="Babiker R."/>
            <person name="Drula E."/>
            <person name="Ayuso-Fernandez I."/>
            <person name="Pacheco R."/>
            <person name="Padilla G."/>
            <person name="Ferreira P."/>
            <person name="Barriuso J."/>
            <person name="Kellner H."/>
            <person name="Castanera R."/>
            <person name="Alfaro M."/>
            <person name="Ramirez L."/>
            <person name="Pisabarro A.G."/>
            <person name="Kuo A."/>
            <person name="Tritt A."/>
            <person name="Lipzen A."/>
            <person name="He G."/>
            <person name="Yan M."/>
            <person name="Ng V."/>
            <person name="Cullen D."/>
            <person name="Martin F."/>
            <person name="Rosso M.-N."/>
            <person name="Henrissat B."/>
            <person name="Hibbett D."/>
            <person name="Martinez A.T."/>
            <person name="Grigoriev I.V."/>
        </authorList>
    </citation>
    <scope>NUCLEOTIDE SEQUENCE</scope>
    <source>
        <strain evidence="3">AH 40177</strain>
    </source>
</reference>
<keyword evidence="4" id="KW-1185">Reference proteome</keyword>
<dbReference type="AlphaFoldDB" id="A0A9P5PTS8"/>
<accession>A0A9P5PTS8</accession>
<sequence length="587" mass="62572">MTSSPSHIENSSAVSYSYLQTSESEDPPECSTGDSVSPPPLHVETRGTTMGYFSIISCYIGAGAVAVTNHILFSRLEGTLPGDHTKQAWVSSLKNIFPTIVALLLFTSLKTCLSQSALYRLCSGTYSVALVNLVTSPPSFLTALKTLVKSGLRRQVLEWAILGGMAQVITVTSIFVPGSLIIVSSPIQSTLLKIPMIDLNAVAPASSSIDTSSMSGSSTTGKLQDLSFTNPSQRWTRLLQHFSYFAPAINCTSLSRVDIWPNNNASTNSSLLAFPVWLDDPTISDQPTPQFTYYLSSSGLPLSPTLDLYYIEGFNTTSLIISSGGGLLNPNFNLSEYHPRGVHCGFQNATYEATTLFSQNGQISTTRIVEWSGSLPGSDGALGLPLSNVTNATMALFSIASVYAQVLNGNLTFDPENSGFPTIQAFDTPLFNVTSFTSTLTGAGILLSLSPDVSNLTDGLQSLLGNSTLALVGEGIATTWVNATVVPNSLQYQYHFGKLGLIYGIVFGVALLVVIDGLICLRANGTAANFEFQGIVEMTANSHGLHELAVLPRFADIPVRGMLGSSSSTRPILISDRDETKTETSTN</sequence>
<feature type="transmembrane region" description="Helical" evidence="2">
    <location>
        <begin position="501"/>
        <end position="521"/>
    </location>
</feature>
<evidence type="ECO:0000313" key="3">
    <source>
        <dbReference type="EMBL" id="KAF9072224.1"/>
    </source>
</evidence>
<keyword evidence="2" id="KW-0812">Transmembrane</keyword>
<feature type="transmembrane region" description="Helical" evidence="2">
    <location>
        <begin position="156"/>
        <end position="183"/>
    </location>
</feature>
<keyword evidence="2" id="KW-0472">Membrane</keyword>
<evidence type="ECO:0000256" key="2">
    <source>
        <dbReference type="SAM" id="Phobius"/>
    </source>
</evidence>
<dbReference type="Proteomes" id="UP000772434">
    <property type="component" value="Unassembled WGS sequence"/>
</dbReference>
<feature type="region of interest" description="Disordered" evidence="1">
    <location>
        <begin position="22"/>
        <end position="41"/>
    </location>
</feature>
<proteinExistence type="predicted"/>
<gene>
    <name evidence="3" type="ORF">BDP27DRAFT_1418147</name>
</gene>
<dbReference type="EMBL" id="JADNRY010000025">
    <property type="protein sequence ID" value="KAF9072224.1"/>
    <property type="molecule type" value="Genomic_DNA"/>
</dbReference>